<evidence type="ECO:0000259" key="3">
    <source>
        <dbReference type="Pfam" id="PF04083"/>
    </source>
</evidence>
<sequence length="458" mass="52789">MFTVVLSVVLLTLPNGFLSCNNRRNDINLVELLHNKFINDSGIDNLYEYTNSTWVQSLTGLYNESKVSSCWTEVRRSLNNKDLSVNVDPEVYMNVSELITSKEYPCEDHYVTTFDGYILSLQRIPFGNVQNKTTGGRPVVFLQHGLLGDGTNWVTNLVNQSFAFILADAGYDVWIGNLRGTTYSKKHVNLSPKRRQFWKWSWDEMAKYDVPAMINYALKISRQSQLYYIGHSQGTTVGFASFSSNADIAKKVKLFIAFGPVTTTEHISSPIRIFSDSYLYKPIEDVLKLLNLHEFLPTGEFFDFLARVCAYEKLGILCESVLFMLEGYDCHRMNTSRIPIYLGHTPAGTSLQNIVHWMQMIQSGKFQMYNYGLIENLVHYKQIRPPVYDVGAMETPVALYWGEWDMLADPLDVELLIPKLKNIVVKRKLERFDHFDFVWAMDAIYVLYNDVIKLMQQY</sequence>
<comment type="similarity">
    <text evidence="1">Belongs to the AB hydrolase superfamily. Lipase family.</text>
</comment>
<dbReference type="GeneID" id="100376643"/>
<gene>
    <name evidence="5" type="primary">LOC100376643</name>
</gene>
<feature type="domain" description="Partial AB-hydrolase lipase" evidence="3">
    <location>
        <begin position="95"/>
        <end position="157"/>
    </location>
</feature>
<dbReference type="SUPFAM" id="SSF53474">
    <property type="entry name" value="alpha/beta-Hydrolases"/>
    <property type="match status" value="1"/>
</dbReference>
<evidence type="ECO:0000256" key="2">
    <source>
        <dbReference type="SAM" id="SignalP"/>
    </source>
</evidence>
<protein>
    <submittedName>
        <fullName evidence="5">Gastric triacylglycerol lipase-like</fullName>
    </submittedName>
</protein>
<proteinExistence type="inferred from homology"/>
<organism evidence="4 5">
    <name type="scientific">Saccoglossus kowalevskii</name>
    <name type="common">Acorn worm</name>
    <dbReference type="NCBI Taxonomy" id="10224"/>
    <lineage>
        <taxon>Eukaryota</taxon>
        <taxon>Metazoa</taxon>
        <taxon>Hemichordata</taxon>
        <taxon>Enteropneusta</taxon>
        <taxon>Harrimaniidae</taxon>
        <taxon>Saccoglossus</taxon>
    </lineage>
</organism>
<evidence type="ECO:0000313" key="4">
    <source>
        <dbReference type="Proteomes" id="UP000694865"/>
    </source>
</evidence>
<dbReference type="PANTHER" id="PTHR11005">
    <property type="entry name" value="LYSOSOMAL ACID LIPASE-RELATED"/>
    <property type="match status" value="1"/>
</dbReference>
<feature type="signal peptide" evidence="2">
    <location>
        <begin position="1"/>
        <end position="19"/>
    </location>
</feature>
<accession>A0ABM0MSA6</accession>
<feature type="chain" id="PRO_5045667858" evidence="2">
    <location>
        <begin position="20"/>
        <end position="458"/>
    </location>
</feature>
<dbReference type="InterPro" id="IPR029058">
    <property type="entry name" value="AB_hydrolase_fold"/>
</dbReference>
<dbReference type="Pfam" id="PF04083">
    <property type="entry name" value="Abhydro_lipase"/>
    <property type="match status" value="1"/>
</dbReference>
<keyword evidence="2" id="KW-0732">Signal</keyword>
<evidence type="ECO:0000313" key="5">
    <source>
        <dbReference type="RefSeq" id="XP_006822897.1"/>
    </source>
</evidence>
<dbReference type="InterPro" id="IPR006693">
    <property type="entry name" value="AB_hydrolase_lipase"/>
</dbReference>
<dbReference type="Proteomes" id="UP000694865">
    <property type="component" value="Unplaced"/>
</dbReference>
<evidence type="ECO:0000256" key="1">
    <source>
        <dbReference type="ARBA" id="ARBA00010701"/>
    </source>
</evidence>
<dbReference type="Gene3D" id="3.40.50.1820">
    <property type="entry name" value="alpha/beta hydrolase"/>
    <property type="match status" value="1"/>
</dbReference>
<name>A0ABM0MSA6_SACKO</name>
<dbReference type="InterPro" id="IPR025483">
    <property type="entry name" value="Lipase_euk"/>
</dbReference>
<dbReference type="RefSeq" id="XP_006822897.1">
    <property type="nucleotide sequence ID" value="XM_006822834.1"/>
</dbReference>
<dbReference type="PIRSF" id="PIRSF000862">
    <property type="entry name" value="Steryl_ester_lip"/>
    <property type="match status" value="1"/>
</dbReference>
<reference evidence="5" key="1">
    <citation type="submission" date="2025-08" db="UniProtKB">
        <authorList>
            <consortium name="RefSeq"/>
        </authorList>
    </citation>
    <scope>IDENTIFICATION</scope>
    <source>
        <tissue evidence="5">Testes</tissue>
    </source>
</reference>
<keyword evidence="4" id="KW-1185">Reference proteome</keyword>